<evidence type="ECO:0000259" key="1">
    <source>
        <dbReference type="Pfam" id="PF24749"/>
    </source>
</evidence>
<dbReference type="OrthoDB" id="2628539at2"/>
<evidence type="ECO:0000313" key="3">
    <source>
        <dbReference type="Proteomes" id="UP000295184"/>
    </source>
</evidence>
<dbReference type="EMBL" id="SLUM01000034">
    <property type="protein sequence ID" value="TCL53426.1"/>
    <property type="molecule type" value="Genomic_DNA"/>
</dbReference>
<sequence>MKKIIRNAIRCKFCGDVIESETVHDFKFCSCKTVAVDGGHEYLRRCFKNSPEDFEDLSVTEEVEDAE</sequence>
<name>A0A4R1QIT8_9FIRM</name>
<dbReference type="InterPro" id="IPR056112">
    <property type="entry name" value="DUF7695"/>
</dbReference>
<dbReference type="STRING" id="1650663.GCA_001486665_00819"/>
<dbReference type="AlphaFoldDB" id="A0A4R1QIT8"/>
<proteinExistence type="predicted"/>
<organism evidence="2 3">
    <name type="scientific">Allofournierella massiliensis</name>
    <dbReference type="NCBI Taxonomy" id="1650663"/>
    <lineage>
        <taxon>Bacteria</taxon>
        <taxon>Bacillati</taxon>
        <taxon>Bacillota</taxon>
        <taxon>Clostridia</taxon>
        <taxon>Eubacteriales</taxon>
        <taxon>Oscillospiraceae</taxon>
        <taxon>Allofournierella</taxon>
    </lineage>
</organism>
<accession>A0A4R1QIT8</accession>
<dbReference type="Proteomes" id="UP000295184">
    <property type="component" value="Unassembled WGS sequence"/>
</dbReference>
<dbReference type="Pfam" id="PF24749">
    <property type="entry name" value="DUF7695"/>
    <property type="match status" value="1"/>
</dbReference>
<feature type="domain" description="DUF7695" evidence="1">
    <location>
        <begin position="3"/>
        <end position="60"/>
    </location>
</feature>
<dbReference type="RefSeq" id="WP_058963323.1">
    <property type="nucleotide sequence ID" value="NZ_CABKVM010000014.1"/>
</dbReference>
<protein>
    <recommendedName>
        <fullName evidence="1">DUF7695 domain-containing protein</fullName>
    </recommendedName>
</protein>
<evidence type="ECO:0000313" key="2">
    <source>
        <dbReference type="EMBL" id="TCL53426.1"/>
    </source>
</evidence>
<gene>
    <name evidence="2" type="ORF">EDD77_1341</name>
</gene>
<comment type="caution">
    <text evidence="2">The sequence shown here is derived from an EMBL/GenBank/DDBJ whole genome shotgun (WGS) entry which is preliminary data.</text>
</comment>
<reference evidence="2 3" key="1">
    <citation type="submission" date="2019-03" db="EMBL/GenBank/DDBJ databases">
        <title>Genomic Encyclopedia of Type Strains, Phase IV (KMG-IV): sequencing the most valuable type-strain genomes for metagenomic binning, comparative biology and taxonomic classification.</title>
        <authorList>
            <person name="Goeker M."/>
        </authorList>
    </citation>
    <scope>NUCLEOTIDE SEQUENCE [LARGE SCALE GENOMIC DNA]</scope>
    <source>
        <strain evidence="2 3">DSM 100451</strain>
    </source>
</reference>